<dbReference type="AlphaFoldDB" id="A0A1J4K5S5"/>
<evidence type="ECO:0000313" key="3">
    <source>
        <dbReference type="Proteomes" id="UP000179807"/>
    </source>
</evidence>
<sequence length="305" mass="36006">MYAGFLRQREIAKADWYRVHKQIPPNLGEQPPPERVPLEIDTKTYTTTYAFDPYNPSDKSKNKEVWNDLSLWEGDGAGIEPVEFTKTLNSLRESKFITNNPKIRSSYNSRNAKNTKSLSKSLTKRETSNKKIYQKDSQNMPKTNKNKSEDKQKKKSASEANYIIDDAYKEESQRKILEKAEKLTGTIQFNIEYETGRLNRCFTPYENDIMSFDAFEAVRKELKNRSEHIASEMKRVDDEWNRPPAKNWFLLKDERFTVEHCRFMELNRRRAYKDMTKKGNTISVKNNKNVIRNKNEVKSMRSSYY</sequence>
<protein>
    <submittedName>
        <fullName evidence="2">Uncharacterized protein</fullName>
    </submittedName>
</protein>
<reference evidence="2" key="1">
    <citation type="submission" date="2016-10" db="EMBL/GenBank/DDBJ databases">
        <authorList>
            <person name="Benchimol M."/>
            <person name="Almeida L.G."/>
            <person name="Vasconcelos A.T."/>
            <person name="Perreira-Neves A."/>
            <person name="Rosa I.A."/>
            <person name="Tasca T."/>
            <person name="Bogo M.R."/>
            <person name="de Souza W."/>
        </authorList>
    </citation>
    <scope>NUCLEOTIDE SEQUENCE [LARGE SCALE GENOMIC DNA]</scope>
    <source>
        <strain evidence="2">K</strain>
    </source>
</reference>
<evidence type="ECO:0000313" key="2">
    <source>
        <dbReference type="EMBL" id="OHT06346.1"/>
    </source>
</evidence>
<organism evidence="2 3">
    <name type="scientific">Tritrichomonas foetus</name>
    <dbReference type="NCBI Taxonomy" id="1144522"/>
    <lineage>
        <taxon>Eukaryota</taxon>
        <taxon>Metamonada</taxon>
        <taxon>Parabasalia</taxon>
        <taxon>Tritrichomonadida</taxon>
        <taxon>Tritrichomonadidae</taxon>
        <taxon>Tritrichomonas</taxon>
    </lineage>
</organism>
<name>A0A1J4K5S5_9EUKA</name>
<accession>A0A1J4K5S5</accession>
<proteinExistence type="predicted"/>
<dbReference type="RefSeq" id="XP_068359482.1">
    <property type="nucleotide sequence ID" value="XM_068492537.1"/>
</dbReference>
<feature type="region of interest" description="Disordered" evidence="1">
    <location>
        <begin position="101"/>
        <end position="158"/>
    </location>
</feature>
<dbReference type="EMBL" id="MLAK01000727">
    <property type="protein sequence ID" value="OHT06346.1"/>
    <property type="molecule type" value="Genomic_DNA"/>
</dbReference>
<keyword evidence="3" id="KW-1185">Reference proteome</keyword>
<gene>
    <name evidence="2" type="ORF">TRFO_05518</name>
</gene>
<dbReference type="GeneID" id="94827241"/>
<dbReference type="VEuPathDB" id="TrichDB:TRFO_05518"/>
<dbReference type="Proteomes" id="UP000179807">
    <property type="component" value="Unassembled WGS sequence"/>
</dbReference>
<feature type="compositionally biased region" description="Polar residues" evidence="1">
    <location>
        <begin position="101"/>
        <end position="114"/>
    </location>
</feature>
<evidence type="ECO:0000256" key="1">
    <source>
        <dbReference type="SAM" id="MobiDB-lite"/>
    </source>
</evidence>
<comment type="caution">
    <text evidence="2">The sequence shown here is derived from an EMBL/GenBank/DDBJ whole genome shotgun (WGS) entry which is preliminary data.</text>
</comment>